<comment type="caution">
    <text evidence="3">The sequence shown here is derived from an EMBL/GenBank/DDBJ whole genome shotgun (WGS) entry which is preliminary data.</text>
</comment>
<feature type="transmembrane region" description="Helical" evidence="2">
    <location>
        <begin position="121"/>
        <end position="144"/>
    </location>
</feature>
<feature type="compositionally biased region" description="Low complexity" evidence="1">
    <location>
        <begin position="61"/>
        <end position="70"/>
    </location>
</feature>
<keyword evidence="2" id="KW-0812">Transmembrane</keyword>
<reference evidence="3 4" key="1">
    <citation type="submission" date="2019-07" db="EMBL/GenBank/DDBJ databases">
        <title>Whole genome shotgun sequence of Frigoribacterium faeni NBRC 103066.</title>
        <authorList>
            <person name="Hosoyama A."/>
            <person name="Uohara A."/>
            <person name="Ohji S."/>
            <person name="Ichikawa N."/>
        </authorList>
    </citation>
    <scope>NUCLEOTIDE SEQUENCE [LARGE SCALE GENOMIC DNA]</scope>
    <source>
        <strain evidence="3 4">NBRC 103066</strain>
    </source>
</reference>
<feature type="region of interest" description="Disordered" evidence="1">
    <location>
        <begin position="188"/>
        <end position="207"/>
    </location>
</feature>
<feature type="compositionally biased region" description="Acidic residues" evidence="1">
    <location>
        <begin position="196"/>
        <end position="207"/>
    </location>
</feature>
<dbReference type="Proteomes" id="UP000321154">
    <property type="component" value="Unassembled WGS sequence"/>
</dbReference>
<feature type="region of interest" description="Disordered" evidence="1">
    <location>
        <begin position="1"/>
        <end position="109"/>
    </location>
</feature>
<evidence type="ECO:0000313" key="3">
    <source>
        <dbReference type="EMBL" id="GEK84152.1"/>
    </source>
</evidence>
<sequence length="207" mass="21763">MRVGRGRASSDPGSRGVERLGEGAAAVWENDRVTTAPDEPQQPAAPRDGGDEGDAPRADHATGATTAAAAEPTQPVEQTEPVDQTEPVGQTEPVEQTQPAEPVEIATHDEVTVRRAPKYPVFLIMGALAGVVVSLIVTSLFPFAEGEGVASTYGYFSLWGLTFGGAIGSLVAIVADRVSLRRAKRVTAERNRVDAPEEPPVEGDIEP</sequence>
<keyword evidence="2" id="KW-1133">Transmembrane helix</keyword>
<evidence type="ECO:0000256" key="2">
    <source>
        <dbReference type="SAM" id="Phobius"/>
    </source>
</evidence>
<accession>A0ABQ0URP3</accession>
<gene>
    <name evidence="3" type="ORF">FFA01_24610</name>
</gene>
<evidence type="ECO:0000256" key="1">
    <source>
        <dbReference type="SAM" id="MobiDB-lite"/>
    </source>
</evidence>
<evidence type="ECO:0000313" key="4">
    <source>
        <dbReference type="Proteomes" id="UP000321154"/>
    </source>
</evidence>
<feature type="transmembrane region" description="Helical" evidence="2">
    <location>
        <begin position="156"/>
        <end position="175"/>
    </location>
</feature>
<protein>
    <submittedName>
        <fullName evidence="3">Uncharacterized protein</fullName>
    </submittedName>
</protein>
<organism evidence="3 4">
    <name type="scientific">Frigoribacterium faeni</name>
    <dbReference type="NCBI Taxonomy" id="145483"/>
    <lineage>
        <taxon>Bacteria</taxon>
        <taxon>Bacillati</taxon>
        <taxon>Actinomycetota</taxon>
        <taxon>Actinomycetes</taxon>
        <taxon>Micrococcales</taxon>
        <taxon>Microbacteriaceae</taxon>
        <taxon>Frigoribacterium</taxon>
    </lineage>
</organism>
<name>A0ABQ0URP3_9MICO</name>
<keyword evidence="2" id="KW-0472">Membrane</keyword>
<feature type="compositionally biased region" description="Basic and acidic residues" evidence="1">
    <location>
        <begin position="48"/>
        <end position="60"/>
    </location>
</feature>
<proteinExistence type="predicted"/>
<keyword evidence="4" id="KW-1185">Reference proteome</keyword>
<dbReference type="EMBL" id="BJUV01000028">
    <property type="protein sequence ID" value="GEK84152.1"/>
    <property type="molecule type" value="Genomic_DNA"/>
</dbReference>